<evidence type="ECO:0000256" key="3">
    <source>
        <dbReference type="SAM" id="SignalP"/>
    </source>
</evidence>
<feature type="compositionally biased region" description="Low complexity" evidence="1">
    <location>
        <begin position="237"/>
        <end position="259"/>
    </location>
</feature>
<feature type="compositionally biased region" description="Low complexity" evidence="1">
    <location>
        <begin position="406"/>
        <end position="422"/>
    </location>
</feature>
<keyword evidence="2" id="KW-0472">Membrane</keyword>
<keyword evidence="2" id="KW-1133">Transmembrane helix</keyword>
<feature type="compositionally biased region" description="Pro residues" evidence="1">
    <location>
        <begin position="438"/>
        <end position="452"/>
    </location>
</feature>
<evidence type="ECO:0000313" key="5">
    <source>
        <dbReference type="Proteomes" id="UP001302126"/>
    </source>
</evidence>
<reference evidence="4" key="2">
    <citation type="submission" date="2023-05" db="EMBL/GenBank/DDBJ databases">
        <authorList>
            <consortium name="Lawrence Berkeley National Laboratory"/>
            <person name="Steindorff A."/>
            <person name="Hensen N."/>
            <person name="Bonometti L."/>
            <person name="Westerberg I."/>
            <person name="Brannstrom I.O."/>
            <person name="Guillou S."/>
            <person name="Cros-Aarteil S."/>
            <person name="Calhoun S."/>
            <person name="Haridas S."/>
            <person name="Kuo A."/>
            <person name="Mondo S."/>
            <person name="Pangilinan J."/>
            <person name="Riley R."/>
            <person name="Labutti K."/>
            <person name="Andreopoulos B."/>
            <person name="Lipzen A."/>
            <person name="Chen C."/>
            <person name="Yanf M."/>
            <person name="Daum C."/>
            <person name="Ng V."/>
            <person name="Clum A."/>
            <person name="Ohm R."/>
            <person name="Martin F."/>
            <person name="Silar P."/>
            <person name="Natvig D."/>
            <person name="Lalanne C."/>
            <person name="Gautier V."/>
            <person name="Ament-Velasquez S.L."/>
            <person name="Kruys A."/>
            <person name="Hutchinson M.I."/>
            <person name="Powell A.J."/>
            <person name="Barry K."/>
            <person name="Miller A.N."/>
            <person name="Grigoriev I.V."/>
            <person name="Debuchy R."/>
            <person name="Gladieux P."/>
            <person name="Thoren M.H."/>
            <person name="Johannesson H."/>
        </authorList>
    </citation>
    <scope>NUCLEOTIDE SEQUENCE</scope>
    <source>
        <strain evidence="4">PSN309</strain>
    </source>
</reference>
<reference evidence="4" key="1">
    <citation type="journal article" date="2023" name="Mol. Phylogenet. Evol.">
        <title>Genome-scale phylogeny and comparative genomics of the fungal order Sordariales.</title>
        <authorList>
            <person name="Hensen N."/>
            <person name="Bonometti L."/>
            <person name="Westerberg I."/>
            <person name="Brannstrom I.O."/>
            <person name="Guillou S."/>
            <person name="Cros-Aarteil S."/>
            <person name="Calhoun S."/>
            <person name="Haridas S."/>
            <person name="Kuo A."/>
            <person name="Mondo S."/>
            <person name="Pangilinan J."/>
            <person name="Riley R."/>
            <person name="LaButti K."/>
            <person name="Andreopoulos B."/>
            <person name="Lipzen A."/>
            <person name="Chen C."/>
            <person name="Yan M."/>
            <person name="Daum C."/>
            <person name="Ng V."/>
            <person name="Clum A."/>
            <person name="Steindorff A."/>
            <person name="Ohm R.A."/>
            <person name="Martin F."/>
            <person name="Silar P."/>
            <person name="Natvig D.O."/>
            <person name="Lalanne C."/>
            <person name="Gautier V."/>
            <person name="Ament-Velasquez S.L."/>
            <person name="Kruys A."/>
            <person name="Hutchinson M.I."/>
            <person name="Powell A.J."/>
            <person name="Barry K."/>
            <person name="Miller A.N."/>
            <person name="Grigoriev I.V."/>
            <person name="Debuchy R."/>
            <person name="Gladieux P."/>
            <person name="Hiltunen Thoren M."/>
            <person name="Johannesson H."/>
        </authorList>
    </citation>
    <scope>NUCLEOTIDE SEQUENCE</scope>
    <source>
        <strain evidence="4">PSN309</strain>
    </source>
</reference>
<keyword evidence="3" id="KW-0732">Signal</keyword>
<feature type="region of interest" description="Disordered" evidence="1">
    <location>
        <begin position="492"/>
        <end position="513"/>
    </location>
</feature>
<comment type="caution">
    <text evidence="4">The sequence shown here is derived from an EMBL/GenBank/DDBJ whole genome shotgun (WGS) entry which is preliminary data.</text>
</comment>
<proteinExistence type="predicted"/>
<feature type="signal peptide" evidence="3">
    <location>
        <begin position="1"/>
        <end position="17"/>
    </location>
</feature>
<feature type="compositionally biased region" description="Polar residues" evidence="1">
    <location>
        <begin position="304"/>
        <end position="319"/>
    </location>
</feature>
<feature type="compositionally biased region" description="Pro residues" evidence="1">
    <location>
        <begin position="326"/>
        <end position="337"/>
    </location>
</feature>
<dbReference type="AlphaFoldDB" id="A0AAN6WNU4"/>
<feature type="transmembrane region" description="Helical" evidence="2">
    <location>
        <begin position="274"/>
        <end position="298"/>
    </location>
</feature>
<feature type="chain" id="PRO_5042862660" evidence="3">
    <location>
        <begin position="18"/>
        <end position="513"/>
    </location>
</feature>
<gene>
    <name evidence="4" type="ORF">QBC35DRAFT_16022</name>
</gene>
<feature type="compositionally biased region" description="Low complexity" evidence="1">
    <location>
        <begin position="366"/>
        <end position="380"/>
    </location>
</feature>
<sequence length="513" mass="52996">MRASHWLLTASGQLVLAQYLGQELEGRGYGLDLPRVTAATAPDGVNGWTPKPTEAPYVPGTEDVVELFKKGEQWLKAKRQTGNTWINSKTCAWFSRSSSEPFTCEGTSTCVTNTDRVVACHSSGATRPFYTVCFDYDAAQRGACSSMGTKTGCCFTSSIGACITYLWPEGTSQRSMYRCHTASSIISMQDLPQFLLETTRTITRTSTRTTSRTSTTSTATSSSTSSESAFPDPGSEATSTDSSTGTLTGASATGTGTSGPVITAENSGSSNAGAIAGGVVGGVAGLALIAGAVAFLLIRSRNKSNNTHSKSTGTSPSTNPAYSAVPPGPGPPGPGGYPSPQMTGAGGGYFSPGSFGNAPTLHHPETPYLASAAAAAVTATPSPPPPQGAYADPRQSYYDPAKLAEQQQPQQGYSPYGGYQPSHLTPSPHSGGAVPSIYPSPPPGSGMGVPPPMPVPGQQYHQEYYNGVLPGAAPYASPPPAQQQHFATELDAIPAGQQGNPVEIGVNSPIQHR</sequence>
<keyword evidence="5" id="KW-1185">Reference proteome</keyword>
<feature type="region of interest" description="Disordered" evidence="1">
    <location>
        <begin position="304"/>
        <end position="452"/>
    </location>
</feature>
<feature type="region of interest" description="Disordered" evidence="1">
    <location>
        <begin position="202"/>
        <end position="264"/>
    </location>
</feature>
<dbReference type="EMBL" id="MU864449">
    <property type="protein sequence ID" value="KAK4185464.1"/>
    <property type="molecule type" value="Genomic_DNA"/>
</dbReference>
<feature type="compositionally biased region" description="Low complexity" evidence="1">
    <location>
        <begin position="202"/>
        <end position="226"/>
    </location>
</feature>
<name>A0AAN6WNU4_9PEZI</name>
<evidence type="ECO:0000256" key="1">
    <source>
        <dbReference type="SAM" id="MobiDB-lite"/>
    </source>
</evidence>
<protein>
    <submittedName>
        <fullName evidence="4">Uncharacterized protein</fullName>
    </submittedName>
</protein>
<accession>A0AAN6WNU4</accession>
<evidence type="ECO:0000256" key="2">
    <source>
        <dbReference type="SAM" id="Phobius"/>
    </source>
</evidence>
<organism evidence="4 5">
    <name type="scientific">Podospora australis</name>
    <dbReference type="NCBI Taxonomy" id="1536484"/>
    <lineage>
        <taxon>Eukaryota</taxon>
        <taxon>Fungi</taxon>
        <taxon>Dikarya</taxon>
        <taxon>Ascomycota</taxon>
        <taxon>Pezizomycotina</taxon>
        <taxon>Sordariomycetes</taxon>
        <taxon>Sordariomycetidae</taxon>
        <taxon>Sordariales</taxon>
        <taxon>Podosporaceae</taxon>
        <taxon>Podospora</taxon>
    </lineage>
</organism>
<keyword evidence="2" id="KW-0812">Transmembrane</keyword>
<evidence type="ECO:0000313" key="4">
    <source>
        <dbReference type="EMBL" id="KAK4185464.1"/>
    </source>
</evidence>
<dbReference type="Proteomes" id="UP001302126">
    <property type="component" value="Unassembled WGS sequence"/>
</dbReference>